<reference evidence="3" key="1">
    <citation type="submission" date="2017-12" db="EMBL/GenBank/DDBJ databases">
        <title>Gene loss provides genomic basis for host adaptation in cereal stripe rust fungi.</title>
        <authorList>
            <person name="Xia C."/>
        </authorList>
    </citation>
    <scope>NUCLEOTIDE SEQUENCE [LARGE SCALE GENOMIC DNA]</scope>
    <source>
        <strain evidence="3">93-210</strain>
    </source>
</reference>
<evidence type="ECO:0000256" key="2">
    <source>
        <dbReference type="SAM" id="Phobius"/>
    </source>
</evidence>
<keyword evidence="2" id="KW-0812">Transmembrane</keyword>
<dbReference type="Gene3D" id="3.40.50.11350">
    <property type="match status" value="1"/>
</dbReference>
<dbReference type="VEuPathDB" id="FungiDB:PSTT_04304"/>
<proteinExistence type="predicted"/>
<keyword evidence="4" id="KW-1185">Reference proteome</keyword>
<keyword evidence="2" id="KW-0472">Membrane</keyword>
<comment type="caution">
    <text evidence="3">The sequence shown here is derived from an EMBL/GenBank/DDBJ whole genome shotgun (WGS) entry which is preliminary data.</text>
</comment>
<dbReference type="PANTHER" id="PTHR13132">
    <property type="entry name" value="ALPHA- 1,6 -FUCOSYLTRANSFERASE"/>
    <property type="match status" value="1"/>
</dbReference>
<accession>A0A2S4VT62</accession>
<evidence type="ECO:0000313" key="4">
    <source>
        <dbReference type="Proteomes" id="UP000239156"/>
    </source>
</evidence>
<dbReference type="EMBL" id="PKSL01000030">
    <property type="protein sequence ID" value="POW12649.1"/>
    <property type="molecule type" value="Genomic_DNA"/>
</dbReference>
<dbReference type="GO" id="GO:0006487">
    <property type="term" value="P:protein N-linked glycosylation"/>
    <property type="evidence" value="ECO:0007669"/>
    <property type="project" value="TreeGrafter"/>
</dbReference>
<gene>
    <name evidence="3" type="ORF">PSTT_04304</name>
</gene>
<keyword evidence="2" id="KW-1133">Transmembrane helix</keyword>
<evidence type="ECO:0000256" key="1">
    <source>
        <dbReference type="SAM" id="MobiDB-lite"/>
    </source>
</evidence>
<dbReference type="GO" id="GO:0046921">
    <property type="term" value="F:alpha-(1-&gt;6)-fucosyltransferase activity"/>
    <property type="evidence" value="ECO:0007669"/>
    <property type="project" value="TreeGrafter"/>
</dbReference>
<name>A0A2S4VT62_9BASI</name>
<sequence>MVGRKIPTSINTNYDILLDLECQEQRRLLDGGEPRLHPGSGIPPQPQTVRPTHYSNAQLSPLFQSTPITAHGVYCSNDGQQKSYHDGTLADSKLEAGHARPLINHRKFDDEDDQWIDPGKGLGPMTLICLVSAALGLLGLLLFLGKAIDTMDSSELGKGLWKHRANHSAESTLATFPFSPSHFLQDCSSQLQEDEHHSTSMPVSMDTSTLELISRPSSNSYFQGAYQNKTVYSETDQDGKKICEKSLTYLLDDDFGFTFHLNAISLAAALAEKDSRAFFIVDAEWDRGTWSDHFTKMPDPGCAPPPPSEMAGCPRSTRHWIITSSILSSHFTQDFEQNFRDNEDADEIIPGPPSVLIPYTRKSIYDMARSTFIRLFVLSDINTQLIHKTKQEIIKSLTWGPSSDDQLPPFISVHIRKGDRHPHDPNHQFDYVPINDYIDSINSTWTRLRETDASLPEHPNVYLASDTPLALEQLRSLTPSSWKFFHLSEAESQEINLIAHPHEYSQLHFHAHIPSERIGYTRGQIIDMAFLGGGWPNIDGSVTLSPTDLEMPLATICTVSSNMCQFAALQLGWSDALRNRNGLILICHFLPHGWVSKFQLLILVTLIQMDTAMGELTTHTKTCNCALIYL</sequence>
<dbReference type="AlphaFoldDB" id="A0A2S4VT62"/>
<evidence type="ECO:0000313" key="3">
    <source>
        <dbReference type="EMBL" id="POW12649.1"/>
    </source>
</evidence>
<feature type="transmembrane region" description="Helical" evidence="2">
    <location>
        <begin position="125"/>
        <end position="144"/>
    </location>
</feature>
<dbReference type="PANTHER" id="PTHR13132:SF29">
    <property type="entry name" value="ALPHA-(1,6)-FUCOSYLTRANSFERASE"/>
    <property type="match status" value="1"/>
</dbReference>
<feature type="region of interest" description="Disordered" evidence="1">
    <location>
        <begin position="30"/>
        <end position="52"/>
    </location>
</feature>
<dbReference type="VEuPathDB" id="FungiDB:PSHT_00952"/>
<protein>
    <submittedName>
        <fullName evidence="3">Uncharacterized protein</fullName>
    </submittedName>
</protein>
<organism evidence="3 4">
    <name type="scientific">Puccinia striiformis</name>
    <dbReference type="NCBI Taxonomy" id="27350"/>
    <lineage>
        <taxon>Eukaryota</taxon>
        <taxon>Fungi</taxon>
        <taxon>Dikarya</taxon>
        <taxon>Basidiomycota</taxon>
        <taxon>Pucciniomycotina</taxon>
        <taxon>Pucciniomycetes</taxon>
        <taxon>Pucciniales</taxon>
        <taxon>Pucciniaceae</taxon>
        <taxon>Puccinia</taxon>
    </lineage>
</organism>
<dbReference type="Proteomes" id="UP000239156">
    <property type="component" value="Unassembled WGS sequence"/>
</dbReference>